<feature type="domain" description="GAG-pre-integrase" evidence="2">
    <location>
        <begin position="49"/>
        <end position="96"/>
    </location>
</feature>
<comment type="caution">
    <text evidence="4">The sequence shown here is derived from an EMBL/GenBank/DDBJ whole genome shotgun (WGS) entry which is preliminary data.</text>
</comment>
<feature type="region of interest" description="Disordered" evidence="1">
    <location>
        <begin position="164"/>
        <end position="183"/>
    </location>
</feature>
<dbReference type="InterPro" id="IPR057670">
    <property type="entry name" value="SH3_retrovirus"/>
</dbReference>
<name>A0A834TL43_9FABA</name>
<dbReference type="AlphaFoldDB" id="A0A834TL43"/>
<sequence length="197" mass="23003">MTLQNVYHVPDDVKVYRDLKNLEEPVMKGRKSESVYVMSADSAYVDKTRRNETIDLWHMQLSHVSYSKLSVLMKKSMLKGLPQLEVRTDTVCAGYHLRSKMDSKAVRCIFVGYDNQRKGWKCCDPTNGRCYTSRNVVFDEASSWWSSEKEMLPEQKNEVQVVHLQSNEDSNDEHEVTQSPWQTGVYQQQMKQVRQVK</sequence>
<dbReference type="EMBL" id="JAAIUW010000007">
    <property type="protein sequence ID" value="KAF7823800.1"/>
    <property type="molecule type" value="Genomic_DNA"/>
</dbReference>
<dbReference type="OrthoDB" id="1166717at2759"/>
<evidence type="ECO:0000259" key="3">
    <source>
        <dbReference type="Pfam" id="PF25597"/>
    </source>
</evidence>
<dbReference type="Proteomes" id="UP000634136">
    <property type="component" value="Unassembled WGS sequence"/>
</dbReference>
<evidence type="ECO:0000256" key="1">
    <source>
        <dbReference type="SAM" id="MobiDB-lite"/>
    </source>
</evidence>
<protein>
    <submittedName>
        <fullName evidence="4">Retrovirus-related Pol polyprotein from transposon TNT 1-94</fullName>
    </submittedName>
</protein>
<gene>
    <name evidence="4" type="ORF">G2W53_021944</name>
</gene>
<evidence type="ECO:0000313" key="4">
    <source>
        <dbReference type="EMBL" id="KAF7823800.1"/>
    </source>
</evidence>
<accession>A0A834TL43</accession>
<dbReference type="InterPro" id="IPR025724">
    <property type="entry name" value="GAG-pre-integrase_dom"/>
</dbReference>
<dbReference type="Pfam" id="PF25597">
    <property type="entry name" value="SH3_retrovirus"/>
    <property type="match status" value="1"/>
</dbReference>
<evidence type="ECO:0000313" key="5">
    <source>
        <dbReference type="Proteomes" id="UP000634136"/>
    </source>
</evidence>
<reference evidence="4" key="1">
    <citation type="submission" date="2020-09" db="EMBL/GenBank/DDBJ databases">
        <title>Genome-Enabled Discovery of Anthraquinone Biosynthesis in Senna tora.</title>
        <authorList>
            <person name="Kang S.-H."/>
            <person name="Pandey R.P."/>
            <person name="Lee C.-M."/>
            <person name="Sim J.-S."/>
            <person name="Jeong J.-T."/>
            <person name="Choi B.-S."/>
            <person name="Jung M."/>
            <person name="Ginzburg D."/>
            <person name="Zhao K."/>
            <person name="Won S.Y."/>
            <person name="Oh T.-J."/>
            <person name="Yu Y."/>
            <person name="Kim N.-H."/>
            <person name="Lee O.R."/>
            <person name="Lee T.-H."/>
            <person name="Bashyal P."/>
            <person name="Kim T.-S."/>
            <person name="Lee W.-H."/>
            <person name="Kawkins C."/>
            <person name="Kim C.-K."/>
            <person name="Kim J.S."/>
            <person name="Ahn B.O."/>
            <person name="Rhee S.Y."/>
            <person name="Sohng J.K."/>
        </authorList>
    </citation>
    <scope>NUCLEOTIDE SEQUENCE</scope>
    <source>
        <tissue evidence="4">Leaf</tissue>
    </source>
</reference>
<evidence type="ECO:0000259" key="2">
    <source>
        <dbReference type="Pfam" id="PF13976"/>
    </source>
</evidence>
<proteinExistence type="predicted"/>
<dbReference type="Pfam" id="PF13976">
    <property type="entry name" value="gag_pre-integrs"/>
    <property type="match status" value="1"/>
</dbReference>
<feature type="domain" description="Retroviral polymerase SH3-like" evidence="3">
    <location>
        <begin position="97"/>
        <end position="144"/>
    </location>
</feature>
<organism evidence="4 5">
    <name type="scientific">Senna tora</name>
    <dbReference type="NCBI Taxonomy" id="362788"/>
    <lineage>
        <taxon>Eukaryota</taxon>
        <taxon>Viridiplantae</taxon>
        <taxon>Streptophyta</taxon>
        <taxon>Embryophyta</taxon>
        <taxon>Tracheophyta</taxon>
        <taxon>Spermatophyta</taxon>
        <taxon>Magnoliopsida</taxon>
        <taxon>eudicotyledons</taxon>
        <taxon>Gunneridae</taxon>
        <taxon>Pentapetalae</taxon>
        <taxon>rosids</taxon>
        <taxon>fabids</taxon>
        <taxon>Fabales</taxon>
        <taxon>Fabaceae</taxon>
        <taxon>Caesalpinioideae</taxon>
        <taxon>Cassia clade</taxon>
        <taxon>Senna</taxon>
    </lineage>
</organism>
<keyword evidence="5" id="KW-1185">Reference proteome</keyword>